<feature type="transmembrane region" description="Helical" evidence="10">
    <location>
        <begin position="555"/>
        <end position="574"/>
    </location>
</feature>
<dbReference type="Pfam" id="PF00001">
    <property type="entry name" value="7tm_1"/>
    <property type="match status" value="1"/>
</dbReference>
<comment type="similarity">
    <text evidence="9">Belongs to the G-protein coupled receptor 1 family.</text>
</comment>
<feature type="transmembrane region" description="Helical" evidence="10">
    <location>
        <begin position="240"/>
        <end position="262"/>
    </location>
</feature>
<evidence type="ECO:0000256" key="8">
    <source>
        <dbReference type="ARBA" id="ARBA00023224"/>
    </source>
</evidence>
<keyword evidence="4 10" id="KW-1133">Transmembrane helix</keyword>
<evidence type="ECO:0000313" key="13">
    <source>
        <dbReference type="RefSeq" id="XP_002736401.1"/>
    </source>
</evidence>
<keyword evidence="2" id="KW-1003">Cell membrane</keyword>
<evidence type="ECO:0000256" key="10">
    <source>
        <dbReference type="SAM" id="Phobius"/>
    </source>
</evidence>
<evidence type="ECO:0000256" key="4">
    <source>
        <dbReference type="ARBA" id="ARBA00022989"/>
    </source>
</evidence>
<dbReference type="Gene3D" id="1.20.1070.10">
    <property type="entry name" value="Rhodopsin 7-helix transmembrane proteins"/>
    <property type="match status" value="2"/>
</dbReference>
<comment type="subcellular location">
    <subcellularLocation>
        <location evidence="1">Cell membrane</location>
        <topology evidence="1">Multi-pass membrane protein</topology>
    </subcellularLocation>
</comment>
<dbReference type="InterPro" id="IPR017452">
    <property type="entry name" value="GPCR_Rhodpsn_7TM"/>
</dbReference>
<keyword evidence="8 9" id="KW-0807">Transducer</keyword>
<protein>
    <submittedName>
        <fullName evidence="13">Histamine H3 receptor-like</fullName>
    </submittedName>
</protein>
<keyword evidence="5 9" id="KW-0297">G-protein coupled receptor</keyword>
<keyword evidence="6 10" id="KW-0472">Membrane</keyword>
<dbReference type="RefSeq" id="XP_002736401.1">
    <property type="nucleotide sequence ID" value="XM_002736355.1"/>
</dbReference>
<dbReference type="PROSITE" id="PS50262">
    <property type="entry name" value="G_PROTEIN_RECEP_F1_2"/>
    <property type="match status" value="1"/>
</dbReference>
<evidence type="ECO:0000256" key="9">
    <source>
        <dbReference type="RuleBase" id="RU000688"/>
    </source>
</evidence>
<organism evidence="12 13">
    <name type="scientific">Saccoglossus kowalevskii</name>
    <name type="common">Acorn worm</name>
    <dbReference type="NCBI Taxonomy" id="10224"/>
    <lineage>
        <taxon>Eukaryota</taxon>
        <taxon>Metazoa</taxon>
        <taxon>Hemichordata</taxon>
        <taxon>Enteropneusta</taxon>
        <taxon>Harrimaniidae</taxon>
        <taxon>Saccoglossus</taxon>
    </lineage>
</organism>
<dbReference type="InterPro" id="IPR000276">
    <property type="entry name" value="GPCR_Rhodpsn"/>
</dbReference>
<keyword evidence="12" id="KW-1185">Reference proteome</keyword>
<feature type="domain" description="G-protein coupled receptors family 1 profile" evidence="11">
    <location>
        <begin position="140"/>
        <end position="571"/>
    </location>
</feature>
<evidence type="ECO:0000256" key="3">
    <source>
        <dbReference type="ARBA" id="ARBA00022692"/>
    </source>
</evidence>
<keyword evidence="3 9" id="KW-0812">Transmembrane</keyword>
<evidence type="ECO:0000256" key="2">
    <source>
        <dbReference type="ARBA" id="ARBA00022475"/>
    </source>
</evidence>
<dbReference type="PANTHER" id="PTHR24248:SF120">
    <property type="entry name" value="G-PROTEIN COUPLED RECEPTORS FAMILY 1 PROFILE DOMAIN-CONTAINING PROTEIN"/>
    <property type="match status" value="1"/>
</dbReference>
<dbReference type="PRINTS" id="PR00237">
    <property type="entry name" value="GPCRRHODOPSN"/>
</dbReference>
<dbReference type="PANTHER" id="PTHR24248">
    <property type="entry name" value="ADRENERGIC RECEPTOR-RELATED G-PROTEIN COUPLED RECEPTOR"/>
    <property type="match status" value="1"/>
</dbReference>
<dbReference type="PROSITE" id="PS00237">
    <property type="entry name" value="G_PROTEIN_RECEP_F1_1"/>
    <property type="match status" value="1"/>
</dbReference>
<proteinExistence type="inferred from homology"/>
<name>A0ABM0GSH4_SACKO</name>
<accession>A0ABM0GSH4</accession>
<feature type="transmembrane region" description="Helical" evidence="10">
    <location>
        <begin position="121"/>
        <end position="148"/>
    </location>
</feature>
<evidence type="ECO:0000256" key="1">
    <source>
        <dbReference type="ARBA" id="ARBA00004651"/>
    </source>
</evidence>
<evidence type="ECO:0000256" key="6">
    <source>
        <dbReference type="ARBA" id="ARBA00023136"/>
    </source>
</evidence>
<dbReference type="SUPFAM" id="SSF81321">
    <property type="entry name" value="Family A G protein-coupled receptor-like"/>
    <property type="match status" value="1"/>
</dbReference>
<feature type="transmembrane region" description="Helical" evidence="10">
    <location>
        <begin position="294"/>
        <end position="312"/>
    </location>
</feature>
<evidence type="ECO:0000256" key="5">
    <source>
        <dbReference type="ARBA" id="ARBA00023040"/>
    </source>
</evidence>
<evidence type="ECO:0000313" key="12">
    <source>
        <dbReference type="Proteomes" id="UP000694865"/>
    </source>
</evidence>
<sequence length="629" mass="70707">MYYNSTITPSVNYSRTVEFNDTEWISTTSTGPVTNRTTQTATLVTPTMLLEAVTYGSGDSATTHTGKGQAFVYAVVGKLTSTAQTLTTEHLTQYVPVSMTTNESCYDCQAEEDFWLVYPPIWSVFILVSTLIVIILTTMGNVLVIVAFSREKKLRSFSNFYILNLSMADLLIGSFAIPMCVPYVLLGKWVMGPALCKLWVMIDYTLCTSSLFSVVLITFDRYLSVTRAIKYRTQTTIKGTVMKMSLAWIIPLLFYGTTVIGWEYYTGITVPGDQCYAAFADNFPLTFAQTVLEFFLPLILIFYFNISIFVNIRKRTKRSIKKVPMPAFSFNASIKISNESESSQIIGRNSSLTHQDSKVKLYIESEKDDIISCGEIDNEDHANINSDEKEQHTALLPRQTLQVPGKYEEIQMNSLNKTPDGQTPSTLLPNNNKEYRSCLSPKCKIKNGGEAVRRPSALSVTITEPELNNTGTTATAGALSTPEHKADGESRVHMAKLSASSHQAVRRKLSRDKKLAKSLIIIVGAFVLCWTPYQILNLVQSLCGGDCINTTLYDFSFWILWLNSTLNPLLYPFCNNQFKMAFKKILCRRKFKRNRQAYTLRECHSTTITVPNRFGRNYSETTSGIINYS</sequence>
<reference evidence="13" key="1">
    <citation type="submission" date="2025-08" db="UniProtKB">
        <authorList>
            <consortium name="RefSeq"/>
        </authorList>
    </citation>
    <scope>IDENTIFICATION</scope>
    <source>
        <tissue evidence="13">Testes</tissue>
    </source>
</reference>
<dbReference type="Proteomes" id="UP000694865">
    <property type="component" value="Unplaced"/>
</dbReference>
<feature type="transmembrane region" description="Helical" evidence="10">
    <location>
        <begin position="160"/>
        <end position="186"/>
    </location>
</feature>
<evidence type="ECO:0000256" key="7">
    <source>
        <dbReference type="ARBA" id="ARBA00023170"/>
    </source>
</evidence>
<dbReference type="SMART" id="SM01381">
    <property type="entry name" value="7TM_GPCR_Srsx"/>
    <property type="match status" value="1"/>
</dbReference>
<feature type="transmembrane region" description="Helical" evidence="10">
    <location>
        <begin position="515"/>
        <end position="535"/>
    </location>
</feature>
<dbReference type="GeneID" id="100378620"/>
<evidence type="ECO:0000259" key="11">
    <source>
        <dbReference type="PROSITE" id="PS50262"/>
    </source>
</evidence>
<keyword evidence="7 9" id="KW-0675">Receptor</keyword>
<gene>
    <name evidence="13" type="primary">LOC100378620</name>
</gene>
<feature type="transmembrane region" description="Helical" evidence="10">
    <location>
        <begin position="198"/>
        <end position="219"/>
    </location>
</feature>